<dbReference type="EMBL" id="RCHU02000004">
    <property type="protein sequence ID" value="KAL3597520.1"/>
    <property type="molecule type" value="Genomic_DNA"/>
</dbReference>
<evidence type="ECO:0000313" key="2">
    <source>
        <dbReference type="Proteomes" id="UP000309997"/>
    </source>
</evidence>
<accession>A0ACC4CI29</accession>
<organism evidence="1 2">
    <name type="scientific">Populus alba</name>
    <name type="common">White poplar</name>
    <dbReference type="NCBI Taxonomy" id="43335"/>
    <lineage>
        <taxon>Eukaryota</taxon>
        <taxon>Viridiplantae</taxon>
        <taxon>Streptophyta</taxon>
        <taxon>Embryophyta</taxon>
        <taxon>Tracheophyta</taxon>
        <taxon>Spermatophyta</taxon>
        <taxon>Magnoliopsida</taxon>
        <taxon>eudicotyledons</taxon>
        <taxon>Gunneridae</taxon>
        <taxon>Pentapetalae</taxon>
        <taxon>rosids</taxon>
        <taxon>fabids</taxon>
        <taxon>Malpighiales</taxon>
        <taxon>Salicaceae</taxon>
        <taxon>Saliceae</taxon>
        <taxon>Populus</taxon>
    </lineage>
</organism>
<evidence type="ECO:0000313" key="1">
    <source>
        <dbReference type="EMBL" id="KAL3597520.1"/>
    </source>
</evidence>
<comment type="caution">
    <text evidence="1">The sequence shown here is derived from an EMBL/GenBank/DDBJ whole genome shotgun (WGS) entry which is preliminary data.</text>
</comment>
<proteinExistence type="predicted"/>
<name>A0ACC4CI29_POPAL</name>
<reference evidence="1 2" key="1">
    <citation type="journal article" date="2024" name="Plant Biotechnol. J.">
        <title>Genome and CRISPR/Cas9 system of a widespread forest tree (Populus alba) in the world.</title>
        <authorList>
            <person name="Liu Y.J."/>
            <person name="Jiang P.F."/>
            <person name="Han X.M."/>
            <person name="Li X.Y."/>
            <person name="Wang H.M."/>
            <person name="Wang Y.J."/>
            <person name="Wang X.X."/>
            <person name="Zeng Q.Y."/>
        </authorList>
    </citation>
    <scope>NUCLEOTIDE SEQUENCE [LARGE SCALE GENOMIC DNA]</scope>
    <source>
        <strain evidence="2">cv. PAL-ZL1</strain>
    </source>
</reference>
<dbReference type="Proteomes" id="UP000309997">
    <property type="component" value="Unassembled WGS sequence"/>
</dbReference>
<protein>
    <submittedName>
        <fullName evidence="1">Uncharacterized protein</fullName>
    </submittedName>
</protein>
<gene>
    <name evidence="1" type="ORF">D5086_009157</name>
</gene>
<keyword evidence="2" id="KW-1185">Reference proteome</keyword>
<sequence length="352" mass="37539">MAATLSVRSNHLSPPSSPLSRLPVHNPLSVNQIKSSLKKYPVFWRGVIVQPRRILVRAGSRADDSSAPFEMSVESALKLLGVSDGASFDEILRAKNSIVATCKDDQEAIAQVEAAYDMLLMRSLTQRRAGKVVSSNIRYADVKPVSGPGMGPMPQWVQTTIKKTPVSVETPSTGELGLQAGVYGALMVLTYVNGTSMPSVAPYAGADVPGLILATSFGASLYFMTKKNVKLGKATIITIGGLVAGAVVGSAVENWLQVDIVPFLGLHSPATVVSEFILFSQFLVSLYLRLSASTPSGKLPTIVVRSPGDVGNHAGSCGTELSLNSLFPFWDRNKLPGYHFSCNDSLSAHDQY</sequence>